<gene>
    <name evidence="2" type="ORF">MHBO_004273</name>
</gene>
<proteinExistence type="predicted"/>
<keyword evidence="3" id="KW-1185">Reference proteome</keyword>
<sequence length="136" mass="15783">MLNKLLSSDSNDSDFVPEESYSESYESDHKKDLETKIDHKKVDSIWKAMKESFDDLTPKTTINEKSANKPKNDVDDTKIDQTLRALIMGDSEEEKKEIFVEEKKIFAGKTFLKKTKVDENSAKAKLFKRKKFLKEI</sequence>
<dbReference type="Proteomes" id="UP001439008">
    <property type="component" value="Unassembled WGS sequence"/>
</dbReference>
<feature type="compositionally biased region" description="Low complexity" evidence="1">
    <location>
        <begin position="1"/>
        <end position="10"/>
    </location>
</feature>
<comment type="caution">
    <text evidence="2">The sequence shown here is derived from an EMBL/GenBank/DDBJ whole genome shotgun (WGS) entry which is preliminary data.</text>
</comment>
<feature type="region of interest" description="Disordered" evidence="1">
    <location>
        <begin position="1"/>
        <end position="33"/>
    </location>
</feature>
<feature type="compositionally biased region" description="Acidic residues" evidence="1">
    <location>
        <begin position="11"/>
        <end position="21"/>
    </location>
</feature>
<evidence type="ECO:0000313" key="2">
    <source>
        <dbReference type="EMBL" id="MES1922750.1"/>
    </source>
</evidence>
<evidence type="ECO:0000256" key="1">
    <source>
        <dbReference type="SAM" id="MobiDB-lite"/>
    </source>
</evidence>
<protein>
    <submittedName>
        <fullName evidence="2">Uncharacterized protein</fullName>
    </submittedName>
</protein>
<reference evidence="2 3" key="1">
    <citation type="journal article" date="2024" name="BMC Biol.">
        <title>Comparative genomics of Ascetosporea gives new insight into the evolutionary basis for animal parasitism in Rhizaria.</title>
        <authorList>
            <person name="Hiltunen Thoren M."/>
            <person name="Onut-Brannstrom I."/>
            <person name="Alfjorden A."/>
            <person name="Peckova H."/>
            <person name="Swords F."/>
            <person name="Hooper C."/>
            <person name="Holzer A.S."/>
            <person name="Bass D."/>
            <person name="Burki F."/>
        </authorList>
    </citation>
    <scope>NUCLEOTIDE SEQUENCE [LARGE SCALE GENOMIC DNA]</scope>
    <source>
        <strain evidence="2">20-A016</strain>
    </source>
</reference>
<evidence type="ECO:0000313" key="3">
    <source>
        <dbReference type="Proteomes" id="UP001439008"/>
    </source>
</evidence>
<organism evidence="2 3">
    <name type="scientific">Bonamia ostreae</name>
    <dbReference type="NCBI Taxonomy" id="126728"/>
    <lineage>
        <taxon>Eukaryota</taxon>
        <taxon>Sar</taxon>
        <taxon>Rhizaria</taxon>
        <taxon>Endomyxa</taxon>
        <taxon>Ascetosporea</taxon>
        <taxon>Haplosporida</taxon>
        <taxon>Bonamia</taxon>
    </lineage>
</organism>
<name>A0ABV2ASU0_9EUKA</name>
<accession>A0ABV2ASU0</accession>
<dbReference type="EMBL" id="JBDODL010003583">
    <property type="protein sequence ID" value="MES1922750.1"/>
    <property type="molecule type" value="Genomic_DNA"/>
</dbReference>